<proteinExistence type="predicted"/>
<accession>A0ABV5YEC3</accession>
<protein>
    <recommendedName>
        <fullName evidence="3">HEAT repeat domain-containing protein</fullName>
    </recommendedName>
</protein>
<gene>
    <name evidence="1" type="ORF">ACFFNX_14480</name>
</gene>
<dbReference type="InterPro" id="IPR016024">
    <property type="entry name" value="ARM-type_fold"/>
</dbReference>
<evidence type="ECO:0000313" key="2">
    <source>
        <dbReference type="Proteomes" id="UP001589627"/>
    </source>
</evidence>
<dbReference type="EMBL" id="JBHLZP010000087">
    <property type="protein sequence ID" value="MFB9833398.1"/>
    <property type="molecule type" value="Genomic_DNA"/>
</dbReference>
<dbReference type="RefSeq" id="WP_378200961.1">
    <property type="nucleotide sequence ID" value="NZ_JBHLZP010000087.1"/>
</dbReference>
<name>A0ABV5YEC3_9ACTN</name>
<reference evidence="1 2" key="1">
    <citation type="submission" date="2024-09" db="EMBL/GenBank/DDBJ databases">
        <authorList>
            <person name="Sun Q."/>
            <person name="Mori K."/>
        </authorList>
    </citation>
    <scope>NUCLEOTIDE SEQUENCE [LARGE SCALE GENOMIC DNA]</scope>
    <source>
        <strain evidence="1 2">TBRC 0563</strain>
    </source>
</reference>
<dbReference type="Gene3D" id="1.25.10.10">
    <property type="entry name" value="Leucine-rich Repeat Variant"/>
    <property type="match status" value="1"/>
</dbReference>
<dbReference type="SUPFAM" id="SSF48371">
    <property type="entry name" value="ARM repeat"/>
    <property type="match status" value="1"/>
</dbReference>
<evidence type="ECO:0008006" key="3">
    <source>
        <dbReference type="Google" id="ProtNLM"/>
    </source>
</evidence>
<comment type="caution">
    <text evidence="1">The sequence shown here is derived from an EMBL/GenBank/DDBJ whole genome shotgun (WGS) entry which is preliminary data.</text>
</comment>
<dbReference type="Proteomes" id="UP001589627">
    <property type="component" value="Unassembled WGS sequence"/>
</dbReference>
<sequence length="223" mass="24436">MQAQTGDDLIERIRTHSTDDDVVGPAANDLLEELYAGYPVENLLKLLHSGDNNAVRTGAWLLSELGDLAIPLMGEVSTLLAHPLRQVRFFAIDVILDNGDGQDGPEIAQTLTLTRDPDDAVRWKVLGFLAAASPEQLAVGAVWLEDVQLKGLTEWLVRLEAREFDPRDIGARLEDDDRVVRLFAAAAAARLSDAEHTDLLAQAATVGDEEIRSFAQAQLEEFQ</sequence>
<dbReference type="InterPro" id="IPR011989">
    <property type="entry name" value="ARM-like"/>
</dbReference>
<keyword evidence="2" id="KW-1185">Reference proteome</keyword>
<evidence type="ECO:0000313" key="1">
    <source>
        <dbReference type="EMBL" id="MFB9833398.1"/>
    </source>
</evidence>
<organism evidence="1 2">
    <name type="scientific">Actinoallomurus acaciae</name>
    <dbReference type="NCBI Taxonomy" id="502577"/>
    <lineage>
        <taxon>Bacteria</taxon>
        <taxon>Bacillati</taxon>
        <taxon>Actinomycetota</taxon>
        <taxon>Actinomycetes</taxon>
        <taxon>Streptosporangiales</taxon>
        <taxon>Thermomonosporaceae</taxon>
        <taxon>Actinoallomurus</taxon>
    </lineage>
</organism>